<comment type="caution">
    <text evidence="1">The sequence shown here is derived from an EMBL/GenBank/DDBJ whole genome shotgun (WGS) entry which is preliminary data.</text>
</comment>
<sequence>MDVKQIKALISAQHVQVSIYHKPELIQLVRAVAFVDLPTDPDFEKCNLCTNGHVQSLGVNATKDLDGSIFLCVCSWSYTNSERKKLKKAINYTGSGLFWTQLGLCILHSVGAKVKLIKDADI</sequence>
<reference evidence="1 2" key="1">
    <citation type="submission" date="2022-05" db="EMBL/GenBank/DDBJ databases">
        <authorList>
            <consortium name="Genoscope - CEA"/>
            <person name="William W."/>
        </authorList>
    </citation>
    <scope>NUCLEOTIDE SEQUENCE [LARGE SCALE GENOMIC DNA]</scope>
</reference>
<proteinExistence type="predicted"/>
<gene>
    <name evidence="1" type="ORF">PMEA_00009425</name>
</gene>
<evidence type="ECO:0000313" key="1">
    <source>
        <dbReference type="EMBL" id="CAH3123015.1"/>
    </source>
</evidence>
<keyword evidence="2" id="KW-1185">Reference proteome</keyword>
<name>A0AAU9WRA4_9CNID</name>
<accession>A0AAU9WRA4</accession>
<dbReference type="EMBL" id="CALNXJ010000019">
    <property type="protein sequence ID" value="CAH3123015.1"/>
    <property type="molecule type" value="Genomic_DNA"/>
</dbReference>
<organism evidence="1 2">
    <name type="scientific">Pocillopora meandrina</name>
    <dbReference type="NCBI Taxonomy" id="46732"/>
    <lineage>
        <taxon>Eukaryota</taxon>
        <taxon>Metazoa</taxon>
        <taxon>Cnidaria</taxon>
        <taxon>Anthozoa</taxon>
        <taxon>Hexacorallia</taxon>
        <taxon>Scleractinia</taxon>
        <taxon>Astrocoeniina</taxon>
        <taxon>Pocilloporidae</taxon>
        <taxon>Pocillopora</taxon>
    </lineage>
</organism>
<dbReference type="AlphaFoldDB" id="A0AAU9WRA4"/>
<protein>
    <submittedName>
        <fullName evidence="1">Uncharacterized protein</fullName>
    </submittedName>
</protein>
<dbReference type="Proteomes" id="UP001159428">
    <property type="component" value="Unassembled WGS sequence"/>
</dbReference>
<evidence type="ECO:0000313" key="2">
    <source>
        <dbReference type="Proteomes" id="UP001159428"/>
    </source>
</evidence>